<proteinExistence type="predicted"/>
<comment type="caution">
    <text evidence="8">The sequence shown here is derived from an EMBL/GenBank/DDBJ whole genome shotgun (WGS) entry which is preliminary data.</text>
</comment>
<comment type="subcellular location">
    <subcellularLocation>
        <location evidence="1">Cytoplasm</location>
        <location evidence="1">Cytosol</location>
    </subcellularLocation>
</comment>
<dbReference type="CDD" id="cd01671">
    <property type="entry name" value="CARD"/>
    <property type="match status" value="1"/>
</dbReference>
<dbReference type="Gene3D" id="1.10.533.10">
    <property type="entry name" value="Death Domain, Fas"/>
    <property type="match status" value="2"/>
</dbReference>
<dbReference type="Proteomes" id="UP000316079">
    <property type="component" value="Unassembled WGS sequence"/>
</dbReference>
<sequence length="237" mass="26677">MEDIILGNKLKLVRWLSVDSLILQHVQSKKIITTPEYLKLKSMGATTDLIIGLLDTIIAKGESVCRDFLNLLKDDEVNESFPELRKWIKTVDTSEPVQLEMGSQGLTSADTLMNNISVSSASSQSSMEINRSIDSSSANQTLERNGSMVDTGNRTVQDYQKFLKDYHPILVARVKNVEPILDDLKLHEESTSNVREAKTNQSKMRELLGYVNCKTIAERLVNALYKHEEGLMMDLQS</sequence>
<organism evidence="8 9">
    <name type="scientific">Danionella cerebrum</name>
    <dbReference type="NCBI Taxonomy" id="2873325"/>
    <lineage>
        <taxon>Eukaryota</taxon>
        <taxon>Metazoa</taxon>
        <taxon>Chordata</taxon>
        <taxon>Craniata</taxon>
        <taxon>Vertebrata</taxon>
        <taxon>Euteleostomi</taxon>
        <taxon>Actinopterygii</taxon>
        <taxon>Neopterygii</taxon>
        <taxon>Teleostei</taxon>
        <taxon>Ostariophysi</taxon>
        <taxon>Cypriniformes</taxon>
        <taxon>Danionidae</taxon>
        <taxon>Danioninae</taxon>
        <taxon>Danionella</taxon>
    </lineage>
</organism>
<dbReference type="EMBL" id="SRMA01025643">
    <property type="protein sequence ID" value="TRY92259.1"/>
    <property type="molecule type" value="Genomic_DNA"/>
</dbReference>
<gene>
    <name evidence="8" type="ORF">DNTS_029088</name>
</gene>
<dbReference type="PANTHER" id="PTHR46985">
    <property type="entry name" value="NACHT, LRR AND PYD DOMAINS-CONTAINING PROTEIN 1"/>
    <property type="match status" value="1"/>
</dbReference>
<evidence type="ECO:0000256" key="4">
    <source>
        <dbReference type="ARBA" id="ARBA00022859"/>
    </source>
</evidence>
<dbReference type="InterPro" id="IPR051249">
    <property type="entry name" value="NLRP_Inflammasome"/>
</dbReference>
<dbReference type="GO" id="GO:0045087">
    <property type="term" value="P:innate immune response"/>
    <property type="evidence" value="ECO:0007669"/>
    <property type="project" value="UniProtKB-KW"/>
</dbReference>
<evidence type="ECO:0000313" key="8">
    <source>
        <dbReference type="EMBL" id="TRY92259.1"/>
    </source>
</evidence>
<dbReference type="GO" id="GO:0005829">
    <property type="term" value="C:cytosol"/>
    <property type="evidence" value="ECO:0007669"/>
    <property type="project" value="UniProtKB-SubCell"/>
</dbReference>
<dbReference type="STRING" id="623744.A0A553QQK0"/>
<name>A0A553QQK0_9TELE</name>
<evidence type="ECO:0000256" key="6">
    <source>
        <dbReference type="SAM" id="MobiDB-lite"/>
    </source>
</evidence>
<accession>A0A553QQK0</accession>
<dbReference type="InterPro" id="IPR001315">
    <property type="entry name" value="CARD"/>
</dbReference>
<feature type="domain" description="CARD" evidence="7">
    <location>
        <begin position="1"/>
        <end position="74"/>
    </location>
</feature>
<feature type="region of interest" description="Disordered" evidence="6">
    <location>
        <begin position="123"/>
        <end position="151"/>
    </location>
</feature>
<evidence type="ECO:0000256" key="1">
    <source>
        <dbReference type="ARBA" id="ARBA00004514"/>
    </source>
</evidence>
<protein>
    <recommendedName>
        <fullName evidence="7">CARD domain-containing protein</fullName>
    </recommendedName>
</protein>
<dbReference type="Pfam" id="PF00619">
    <property type="entry name" value="CARD"/>
    <property type="match status" value="2"/>
</dbReference>
<evidence type="ECO:0000256" key="3">
    <source>
        <dbReference type="ARBA" id="ARBA00022588"/>
    </source>
</evidence>
<dbReference type="OrthoDB" id="9931598at2759"/>
<dbReference type="GO" id="GO:0006954">
    <property type="term" value="P:inflammatory response"/>
    <property type="evidence" value="ECO:0007669"/>
    <property type="project" value="UniProtKB-KW"/>
</dbReference>
<evidence type="ECO:0000259" key="7">
    <source>
        <dbReference type="PROSITE" id="PS50209"/>
    </source>
</evidence>
<keyword evidence="9" id="KW-1185">Reference proteome</keyword>
<keyword evidence="2" id="KW-0963">Cytoplasm</keyword>
<keyword evidence="3" id="KW-0399">Innate immunity</keyword>
<evidence type="ECO:0000313" key="9">
    <source>
        <dbReference type="Proteomes" id="UP000316079"/>
    </source>
</evidence>
<keyword evidence="5" id="KW-0395">Inflammatory response</keyword>
<dbReference type="SUPFAM" id="SSF47986">
    <property type="entry name" value="DEATH domain"/>
    <property type="match status" value="2"/>
</dbReference>
<dbReference type="PROSITE" id="PS50209">
    <property type="entry name" value="CARD"/>
    <property type="match status" value="1"/>
</dbReference>
<dbReference type="AlphaFoldDB" id="A0A553QQK0"/>
<dbReference type="PANTHER" id="PTHR46985:SF2">
    <property type="entry name" value="APOPTOSIS-ASSOCIATED SPECK-LIKE PROTEIN CONTAINING A CARD"/>
    <property type="match status" value="1"/>
</dbReference>
<dbReference type="InterPro" id="IPR011029">
    <property type="entry name" value="DEATH-like_dom_sf"/>
</dbReference>
<feature type="compositionally biased region" description="Polar residues" evidence="6">
    <location>
        <begin position="127"/>
        <end position="151"/>
    </location>
</feature>
<keyword evidence="4" id="KW-0391">Immunity</keyword>
<evidence type="ECO:0000256" key="2">
    <source>
        <dbReference type="ARBA" id="ARBA00022490"/>
    </source>
</evidence>
<dbReference type="GO" id="GO:0042981">
    <property type="term" value="P:regulation of apoptotic process"/>
    <property type="evidence" value="ECO:0007669"/>
    <property type="project" value="InterPro"/>
</dbReference>
<evidence type="ECO:0000256" key="5">
    <source>
        <dbReference type="ARBA" id="ARBA00023198"/>
    </source>
</evidence>
<reference evidence="8 9" key="1">
    <citation type="journal article" date="2019" name="Sci. Data">
        <title>Hybrid genome assembly and annotation of Danionella translucida.</title>
        <authorList>
            <person name="Kadobianskyi M."/>
            <person name="Schulze L."/>
            <person name="Schuelke M."/>
            <person name="Judkewitz B."/>
        </authorList>
    </citation>
    <scope>NUCLEOTIDE SEQUENCE [LARGE SCALE GENOMIC DNA]</scope>
    <source>
        <strain evidence="8 9">Bolton</strain>
    </source>
</reference>